<dbReference type="OrthoDB" id="429467at2759"/>
<reference evidence="4 5" key="1">
    <citation type="journal article" date="2015" name="Genome Biol. Evol.">
        <title>The genome of winter moth (Operophtera brumata) provides a genomic perspective on sexual dimorphism and phenology.</title>
        <authorList>
            <person name="Derks M.F."/>
            <person name="Smit S."/>
            <person name="Salis L."/>
            <person name="Schijlen E."/>
            <person name="Bossers A."/>
            <person name="Mateman C."/>
            <person name="Pijl A.S."/>
            <person name="de Ridder D."/>
            <person name="Groenen M.A."/>
            <person name="Visser M.E."/>
            <person name="Megens H.J."/>
        </authorList>
    </citation>
    <scope>NUCLEOTIDE SEQUENCE [LARGE SCALE GENOMIC DNA]</scope>
    <source>
        <strain evidence="4">WM2013NL</strain>
        <tissue evidence="4">Head and thorax</tissue>
    </source>
</reference>
<dbReference type="PROSITE" id="PS50222">
    <property type="entry name" value="EF_HAND_2"/>
    <property type="match status" value="1"/>
</dbReference>
<comment type="caution">
    <text evidence="4">The sequence shown here is derived from an EMBL/GenBank/DDBJ whole genome shotgun (WGS) entry which is preliminary data.</text>
</comment>
<dbReference type="PROSITE" id="PS00018">
    <property type="entry name" value="EF_HAND_1"/>
    <property type="match status" value="1"/>
</dbReference>
<dbReference type="InterPro" id="IPR011992">
    <property type="entry name" value="EF-hand-dom_pair"/>
</dbReference>
<keyword evidence="5" id="KW-1185">Reference proteome</keyword>
<organism evidence="4 5">
    <name type="scientific">Operophtera brumata</name>
    <name type="common">Winter moth</name>
    <name type="synonym">Phalaena brumata</name>
    <dbReference type="NCBI Taxonomy" id="104452"/>
    <lineage>
        <taxon>Eukaryota</taxon>
        <taxon>Metazoa</taxon>
        <taxon>Ecdysozoa</taxon>
        <taxon>Arthropoda</taxon>
        <taxon>Hexapoda</taxon>
        <taxon>Insecta</taxon>
        <taxon>Pterygota</taxon>
        <taxon>Neoptera</taxon>
        <taxon>Endopterygota</taxon>
        <taxon>Lepidoptera</taxon>
        <taxon>Glossata</taxon>
        <taxon>Ditrysia</taxon>
        <taxon>Geometroidea</taxon>
        <taxon>Geometridae</taxon>
        <taxon>Larentiinae</taxon>
        <taxon>Operophtera</taxon>
    </lineage>
</organism>
<dbReference type="AlphaFoldDB" id="A0A0L7L5T1"/>
<feature type="domain" description="EF-hand" evidence="3">
    <location>
        <begin position="93"/>
        <end position="128"/>
    </location>
</feature>
<protein>
    <submittedName>
        <fullName evidence="4">Myosin light chain 2</fullName>
    </submittedName>
</protein>
<dbReference type="PANTHER" id="PTHR23049">
    <property type="entry name" value="MYOSIN REGULATORY LIGHT CHAIN 2"/>
    <property type="match status" value="1"/>
</dbReference>
<gene>
    <name evidence="4" type="ORF">OBRU01_15634</name>
</gene>
<dbReference type="GO" id="GO:0005509">
    <property type="term" value="F:calcium ion binding"/>
    <property type="evidence" value="ECO:0007669"/>
    <property type="project" value="InterPro"/>
</dbReference>
<evidence type="ECO:0000256" key="1">
    <source>
        <dbReference type="ARBA" id="ARBA00022737"/>
    </source>
</evidence>
<dbReference type="InterPro" id="IPR050403">
    <property type="entry name" value="Myosin_RLC"/>
</dbReference>
<evidence type="ECO:0000256" key="2">
    <source>
        <dbReference type="ARBA" id="ARBA00022837"/>
    </source>
</evidence>
<dbReference type="Proteomes" id="UP000037510">
    <property type="component" value="Unassembled WGS sequence"/>
</dbReference>
<keyword evidence="2" id="KW-0106">Calcium</keyword>
<dbReference type="EMBL" id="JTDY01002817">
    <property type="protein sequence ID" value="KOB70661.1"/>
    <property type="molecule type" value="Genomic_DNA"/>
</dbReference>
<evidence type="ECO:0000259" key="3">
    <source>
        <dbReference type="PROSITE" id="PS50222"/>
    </source>
</evidence>
<keyword evidence="1" id="KW-0677">Repeat</keyword>
<dbReference type="SUPFAM" id="SSF47473">
    <property type="entry name" value="EF-hand"/>
    <property type="match status" value="1"/>
</dbReference>
<evidence type="ECO:0000313" key="5">
    <source>
        <dbReference type="Proteomes" id="UP000037510"/>
    </source>
</evidence>
<dbReference type="InterPro" id="IPR002048">
    <property type="entry name" value="EF_hand_dom"/>
</dbReference>
<name>A0A0L7L5T1_OPEBR</name>
<dbReference type="InterPro" id="IPR018247">
    <property type="entry name" value="EF_Hand_1_Ca_BS"/>
</dbReference>
<dbReference type="FunFam" id="1.10.238.10:FF:000001">
    <property type="entry name" value="Calmodulin 1"/>
    <property type="match status" value="1"/>
</dbReference>
<accession>A0A0L7L5T1</accession>
<dbReference type="STRING" id="104452.A0A0L7L5T1"/>
<dbReference type="Gene3D" id="1.10.238.10">
    <property type="entry name" value="EF-hand"/>
    <property type="match status" value="2"/>
</dbReference>
<sequence>MDHDKDGILGKNDLRATWDSLGRLVAEKELDEMVNEASGPINFTQLLTLFAKRMSGGSDDDDVVIAAFKTFDDEGKIDSERLKHALMTWGDVFTLKEVDEAYDAMDIDDKGMIDTQKLIAMLTSSAEEEDGGEAA</sequence>
<proteinExistence type="predicted"/>
<evidence type="ECO:0000313" key="4">
    <source>
        <dbReference type="EMBL" id="KOB70661.1"/>
    </source>
</evidence>